<reference evidence="3" key="1">
    <citation type="submission" date="2021-01" db="EMBL/GenBank/DDBJ databases">
        <authorList>
            <person name="Corre E."/>
            <person name="Pelletier E."/>
            <person name="Niang G."/>
            <person name="Scheremetjew M."/>
            <person name="Finn R."/>
            <person name="Kale V."/>
            <person name="Holt S."/>
            <person name="Cochrane G."/>
            <person name="Meng A."/>
            <person name="Brown T."/>
            <person name="Cohen L."/>
        </authorList>
    </citation>
    <scope>NUCLEOTIDE SEQUENCE</scope>
    <source>
        <strain evidence="3">CCMP3278</strain>
    </source>
</reference>
<proteinExistence type="predicted"/>
<accession>A0A7S0ZCC3</accession>
<name>A0A7S0ZCC3_9RHOD</name>
<keyword evidence="1" id="KW-0677">Repeat</keyword>
<feature type="repeat" description="RCC1" evidence="2">
    <location>
        <begin position="378"/>
        <end position="427"/>
    </location>
</feature>
<dbReference type="InterPro" id="IPR000408">
    <property type="entry name" value="Reg_chr_condens"/>
</dbReference>
<dbReference type="EMBL" id="HBFP01002438">
    <property type="protein sequence ID" value="CAD8817367.1"/>
    <property type="molecule type" value="Transcribed_RNA"/>
</dbReference>
<dbReference type="Pfam" id="PF00415">
    <property type="entry name" value="RCC1"/>
    <property type="match status" value="1"/>
</dbReference>
<dbReference type="SUPFAM" id="SSF50985">
    <property type="entry name" value="RCC1/BLIP-II"/>
    <property type="match status" value="1"/>
</dbReference>
<evidence type="ECO:0000256" key="2">
    <source>
        <dbReference type="PROSITE-ProRule" id="PRU00235"/>
    </source>
</evidence>
<sequence length="437" mass="46355">MDWLWRLFSAGGSSDGLGSSVFIWGGIFGKSPRALNHPVLQNSQSISLGMDTLATISTSGNVHAFQYESLINEESDHDFVHAPILMNRCISVAVGPFDSVVSVTKDGSVYQFDAIPPIPTDVDASNQNPPPFLAEPRRLEGALKKIKAVSVNCSSSHCVAVGSKGEAVAWSDAVPDQLEAIAPALGRGPGSESLKANEARQPVAISGLDGISIQKAACGATHTALLDSERNLFFVGSDRWGQTTAWKSAPWNQGQQDPRKHRVLGPYKAPDGDIGIRYTAEKMCPDKNNYYTERSTETVACGSAHTIGSMLDHRIVSFGFNQWGSCGHHNYNHIAPVGEVEKLPAPTKVAGLAAGASHSLVALQDMTTTDNPNESQLTKIFSFGANERGQLGNGTLQASSVPQIILSVTGFRTLAAGMSTSAVIASSIEESPKTPAQ</sequence>
<dbReference type="Gene3D" id="2.130.10.30">
    <property type="entry name" value="Regulator of chromosome condensation 1/beta-lactamase-inhibitor protein II"/>
    <property type="match status" value="2"/>
</dbReference>
<evidence type="ECO:0000313" key="3">
    <source>
        <dbReference type="EMBL" id="CAD8817367.1"/>
    </source>
</evidence>
<gene>
    <name evidence="3" type="ORF">TOLI1172_LOCUS1756</name>
</gene>
<dbReference type="PANTHER" id="PTHR22870">
    <property type="entry name" value="REGULATOR OF CHROMOSOME CONDENSATION"/>
    <property type="match status" value="1"/>
</dbReference>
<protein>
    <submittedName>
        <fullName evidence="3">Uncharacterized protein</fullName>
    </submittedName>
</protein>
<dbReference type="AlphaFoldDB" id="A0A7S0ZCC3"/>
<dbReference type="InterPro" id="IPR009091">
    <property type="entry name" value="RCC1/BLIP-II"/>
</dbReference>
<evidence type="ECO:0000256" key="1">
    <source>
        <dbReference type="ARBA" id="ARBA00022737"/>
    </source>
</evidence>
<dbReference type="PANTHER" id="PTHR22870:SF466">
    <property type="entry name" value="ANKYRIN REPEAT-CONTAINING PROTEIN"/>
    <property type="match status" value="1"/>
</dbReference>
<dbReference type="InterPro" id="IPR051210">
    <property type="entry name" value="Ub_ligase/GEF_domain"/>
</dbReference>
<dbReference type="PROSITE" id="PS50012">
    <property type="entry name" value="RCC1_3"/>
    <property type="match status" value="1"/>
</dbReference>
<organism evidence="3">
    <name type="scientific">Timspurckia oligopyrenoides</name>
    <dbReference type="NCBI Taxonomy" id="708627"/>
    <lineage>
        <taxon>Eukaryota</taxon>
        <taxon>Rhodophyta</taxon>
        <taxon>Bangiophyceae</taxon>
        <taxon>Porphyridiales</taxon>
        <taxon>Porphyridiaceae</taxon>
        <taxon>Timspurckia</taxon>
    </lineage>
</organism>